<feature type="chain" id="PRO_5008599895" evidence="1">
    <location>
        <begin position="25"/>
        <end position="140"/>
    </location>
</feature>
<dbReference type="AlphaFoldDB" id="A0A1B7VHX6"/>
<accession>A0A1B7VHX6</accession>
<dbReference type="Proteomes" id="UP000092382">
    <property type="component" value="Unassembled WGS sequence"/>
</dbReference>
<dbReference type="EMBL" id="LJOY01000103">
    <property type="protein sequence ID" value="OBQ18149.1"/>
    <property type="molecule type" value="Genomic_DNA"/>
</dbReference>
<feature type="signal peptide" evidence="1">
    <location>
        <begin position="1"/>
        <end position="24"/>
    </location>
</feature>
<name>A0A1B7VHX6_APHFL</name>
<evidence type="ECO:0000313" key="2">
    <source>
        <dbReference type="EMBL" id="OBQ18149.1"/>
    </source>
</evidence>
<sequence length="140" mass="16234">MKNNHVFIKLALLTCFAAPQKVLADEMWKTKEYNVIYQTDRNKTAIWSYGRNRLIFIDGLAGVTTNRGSYSGYWAQDRDRSSVRCDTYREGANGKPTYYWGRFEITFIDPDFPSRWQANLSLCDRLPTMTLNGKPITSDQ</sequence>
<protein>
    <submittedName>
        <fullName evidence="2">Uncharacterized protein</fullName>
    </submittedName>
</protein>
<dbReference type="PATRIC" id="fig|1710894.3.peg.2984"/>
<keyword evidence="1" id="KW-0732">Signal</keyword>
<reference evidence="2 3" key="1">
    <citation type="submission" date="2015-09" db="EMBL/GenBank/DDBJ databases">
        <title>Whole genome shotgun sequence assembly of Aphanizomenon flos-aquae UKL13.</title>
        <authorList>
            <person name="Driscoll C."/>
        </authorList>
    </citation>
    <scope>NUCLEOTIDE SEQUENCE [LARGE SCALE GENOMIC DNA]</scope>
    <source>
        <strain evidence="2">MDT13</strain>
    </source>
</reference>
<evidence type="ECO:0000313" key="3">
    <source>
        <dbReference type="Proteomes" id="UP000092382"/>
    </source>
</evidence>
<dbReference type="STRING" id="1803587.GCA_001593825_00108"/>
<gene>
    <name evidence="2" type="ORF">AN481_18480</name>
</gene>
<proteinExistence type="predicted"/>
<evidence type="ECO:0000256" key="1">
    <source>
        <dbReference type="SAM" id="SignalP"/>
    </source>
</evidence>
<organism evidence="2 3">
    <name type="scientific">Aphanizomenon flos-aquae LD13</name>
    <dbReference type="NCBI Taxonomy" id="1710894"/>
    <lineage>
        <taxon>Bacteria</taxon>
        <taxon>Bacillati</taxon>
        <taxon>Cyanobacteriota</taxon>
        <taxon>Cyanophyceae</taxon>
        <taxon>Nostocales</taxon>
        <taxon>Aphanizomenonaceae</taxon>
        <taxon>Aphanizomenon</taxon>
    </lineage>
</organism>
<comment type="caution">
    <text evidence="2">The sequence shown here is derived from an EMBL/GenBank/DDBJ whole genome shotgun (WGS) entry which is preliminary data.</text>
</comment>